<dbReference type="RefSeq" id="WP_244380322.1">
    <property type="nucleotide sequence ID" value="NZ_CP083239.1"/>
</dbReference>
<evidence type="ECO:0000256" key="4">
    <source>
        <dbReference type="ARBA" id="ARBA00022741"/>
    </source>
</evidence>
<evidence type="ECO:0000256" key="6">
    <source>
        <dbReference type="ARBA" id="ARBA00022842"/>
    </source>
</evidence>
<comment type="similarity">
    <text evidence="1 10 11">Belongs to the HAM1 NTPase family.</text>
</comment>
<keyword evidence="4 10" id="KW-0547">Nucleotide-binding</keyword>
<comment type="cofactor">
    <cofactor evidence="10">
        <name>Mg(2+)</name>
        <dbReference type="ChEBI" id="CHEBI:18420"/>
    </cofactor>
    <text evidence="10">Binds 1 Mg(2+) ion per subunit.</text>
</comment>
<dbReference type="InterPro" id="IPR002637">
    <property type="entry name" value="RdgB/HAM1"/>
</dbReference>
<dbReference type="GO" id="GO:0036220">
    <property type="term" value="F:ITP diphosphatase activity"/>
    <property type="evidence" value="ECO:0007669"/>
    <property type="project" value="UniProtKB-UniRule"/>
</dbReference>
<comment type="function">
    <text evidence="10">Pyrophosphatase that catalyzes the hydrolysis of nucleoside triphosphates to their monophosphate derivatives, with a high preference for the non-canonical purine nucleotides XTP (xanthosine triphosphate), dITP (deoxyinosine triphosphate) and ITP. Seems to function as a house-cleaning enzyme that removes non-canonical purine nucleotides from the nucleotide pool, thus preventing their incorporation into DNA/RNA and avoiding chromosomal lesions.</text>
</comment>
<feature type="binding site" evidence="10">
    <location>
        <position position="49"/>
    </location>
    <ligand>
        <name>Mg(2+)</name>
        <dbReference type="ChEBI" id="CHEBI:18420"/>
    </ligand>
</feature>
<feature type="binding site" evidence="10">
    <location>
        <begin position="164"/>
        <end position="167"/>
    </location>
    <ligand>
        <name>substrate</name>
    </ligand>
</feature>
<comment type="subunit">
    <text evidence="2 10">Homodimer.</text>
</comment>
<accession>A0A9E7A7I9</accession>
<dbReference type="EMBL" id="CP083239">
    <property type="protein sequence ID" value="UOK72214.1"/>
    <property type="molecule type" value="Genomic_DNA"/>
</dbReference>
<feature type="binding site" evidence="10">
    <location>
        <begin position="17"/>
        <end position="22"/>
    </location>
    <ligand>
        <name>substrate</name>
    </ligand>
</feature>
<keyword evidence="5 10" id="KW-0378">Hydrolase</keyword>
<dbReference type="GO" id="GO:0005829">
    <property type="term" value="C:cytosol"/>
    <property type="evidence" value="ECO:0007669"/>
    <property type="project" value="TreeGrafter"/>
</dbReference>
<evidence type="ECO:0000256" key="11">
    <source>
        <dbReference type="RuleBase" id="RU003781"/>
    </source>
</evidence>
<evidence type="ECO:0000256" key="8">
    <source>
        <dbReference type="ARBA" id="ARBA00051875"/>
    </source>
</evidence>
<dbReference type="GO" id="GO:0036222">
    <property type="term" value="F:XTP diphosphatase activity"/>
    <property type="evidence" value="ECO:0007669"/>
    <property type="project" value="UniProtKB-UniRule"/>
</dbReference>
<name>A0A9E7A7I9_9HYPH</name>
<evidence type="ECO:0000256" key="5">
    <source>
        <dbReference type="ARBA" id="ARBA00022801"/>
    </source>
</evidence>
<comment type="catalytic activity">
    <reaction evidence="10">
        <text>ITP + H2O = IMP + diphosphate + H(+)</text>
        <dbReference type="Rhea" id="RHEA:29399"/>
        <dbReference type="ChEBI" id="CHEBI:15377"/>
        <dbReference type="ChEBI" id="CHEBI:15378"/>
        <dbReference type="ChEBI" id="CHEBI:33019"/>
        <dbReference type="ChEBI" id="CHEBI:58053"/>
        <dbReference type="ChEBI" id="CHEBI:61402"/>
        <dbReference type="EC" id="3.6.1.66"/>
    </reaction>
</comment>
<dbReference type="PANTHER" id="PTHR11067">
    <property type="entry name" value="INOSINE TRIPHOSPHATE PYROPHOSPHATASE/HAM1 PROTEIN"/>
    <property type="match status" value="1"/>
</dbReference>
<dbReference type="Proteomes" id="UP000831684">
    <property type="component" value="Chromosome"/>
</dbReference>
<dbReference type="KEGG" id="apol:K9D25_05710"/>
<dbReference type="GO" id="GO:0000166">
    <property type="term" value="F:nucleotide binding"/>
    <property type="evidence" value="ECO:0007669"/>
    <property type="project" value="UniProtKB-KW"/>
</dbReference>
<sequence length="217" mass="22985">MSPAAHRRLEGRVVIATHNPGKLEEMRGLLAPYGIDAVSAGELGLPEPEETGLTFGENARIKAIAAANASGLPAFADDSGLCVDALGGAPGLYTARWAGPEKDFMAAMTRVEEELRDAGAELPDLRKAHFISALCLAWPDGHVEDFEGVVNGTLVWPPRGPAGFGYDPMFQPDGHERTFGEMSGAEKHGLPPHGRGLSHRARAFMTLAQACLGATFD</sequence>
<gene>
    <name evidence="13" type="primary">rdgB</name>
    <name evidence="12" type="ORF">J2S75_000923</name>
    <name evidence="13" type="ORF">K9D25_05710</name>
</gene>
<keyword evidence="15" id="KW-1185">Reference proteome</keyword>
<dbReference type="GO" id="GO:0046872">
    <property type="term" value="F:metal ion binding"/>
    <property type="evidence" value="ECO:0007669"/>
    <property type="project" value="UniProtKB-KW"/>
</dbReference>
<dbReference type="Pfam" id="PF01725">
    <property type="entry name" value="Ham1p_like"/>
    <property type="match status" value="1"/>
</dbReference>
<keyword evidence="6 10" id="KW-0460">Magnesium</keyword>
<feature type="binding site" evidence="10">
    <location>
        <position position="187"/>
    </location>
    <ligand>
        <name>substrate</name>
    </ligand>
</feature>
<dbReference type="PANTHER" id="PTHR11067:SF9">
    <property type="entry name" value="INOSINE TRIPHOSPHATE PYROPHOSPHATASE"/>
    <property type="match status" value="1"/>
</dbReference>
<dbReference type="GO" id="GO:0017111">
    <property type="term" value="F:ribonucleoside triphosphate phosphatase activity"/>
    <property type="evidence" value="ECO:0007669"/>
    <property type="project" value="InterPro"/>
</dbReference>
<evidence type="ECO:0000313" key="13">
    <source>
        <dbReference type="EMBL" id="UOK72214.1"/>
    </source>
</evidence>
<dbReference type="InterPro" id="IPR029001">
    <property type="entry name" value="ITPase-like_fam"/>
</dbReference>
<feature type="active site" description="Proton acceptor" evidence="10">
    <location>
        <position position="78"/>
    </location>
</feature>
<proteinExistence type="inferred from homology"/>
<dbReference type="FunFam" id="3.90.950.10:FF:000001">
    <property type="entry name" value="dITP/XTP pyrophosphatase"/>
    <property type="match status" value="1"/>
</dbReference>
<comment type="catalytic activity">
    <reaction evidence="8 10">
        <text>dITP + H2O = dIMP + diphosphate + H(+)</text>
        <dbReference type="Rhea" id="RHEA:28342"/>
        <dbReference type="ChEBI" id="CHEBI:15377"/>
        <dbReference type="ChEBI" id="CHEBI:15378"/>
        <dbReference type="ChEBI" id="CHEBI:33019"/>
        <dbReference type="ChEBI" id="CHEBI:61194"/>
        <dbReference type="ChEBI" id="CHEBI:61382"/>
        <dbReference type="EC" id="3.6.1.66"/>
    </reaction>
</comment>
<feature type="binding site" evidence="10">
    <location>
        <begin position="199"/>
        <end position="200"/>
    </location>
    <ligand>
        <name>substrate</name>
    </ligand>
</feature>
<dbReference type="CDD" id="cd00515">
    <property type="entry name" value="HAM1"/>
    <property type="match status" value="1"/>
</dbReference>
<keyword evidence="7 10" id="KW-0546">Nucleotide metabolism</keyword>
<evidence type="ECO:0000256" key="3">
    <source>
        <dbReference type="ARBA" id="ARBA00022723"/>
    </source>
</evidence>
<evidence type="ECO:0000256" key="9">
    <source>
        <dbReference type="ARBA" id="ARBA00052017"/>
    </source>
</evidence>
<organism evidence="13 14">
    <name type="scientific">Ancylobacter polymorphus</name>
    <dbReference type="NCBI Taxonomy" id="223390"/>
    <lineage>
        <taxon>Bacteria</taxon>
        <taxon>Pseudomonadati</taxon>
        <taxon>Pseudomonadota</taxon>
        <taxon>Alphaproteobacteria</taxon>
        <taxon>Hyphomicrobiales</taxon>
        <taxon>Xanthobacteraceae</taxon>
        <taxon>Ancylobacter</taxon>
    </lineage>
</organism>
<evidence type="ECO:0000256" key="2">
    <source>
        <dbReference type="ARBA" id="ARBA00011738"/>
    </source>
</evidence>
<reference evidence="12 15" key="2">
    <citation type="submission" date="2023-07" db="EMBL/GenBank/DDBJ databases">
        <title>Genomic Encyclopedia of Type Strains, Phase IV (KMG-IV): sequencing the most valuable type-strain genomes for metagenomic binning, comparative biology and taxonomic classification.</title>
        <authorList>
            <person name="Goeker M."/>
        </authorList>
    </citation>
    <scope>NUCLEOTIDE SEQUENCE [LARGE SCALE GENOMIC DNA]</scope>
    <source>
        <strain evidence="12 15">DSM 2457</strain>
    </source>
</reference>
<dbReference type="HAMAP" id="MF_01405">
    <property type="entry name" value="Non_canon_purine_NTPase"/>
    <property type="match status" value="1"/>
</dbReference>
<dbReference type="SUPFAM" id="SSF52972">
    <property type="entry name" value="ITPase-like"/>
    <property type="match status" value="1"/>
</dbReference>
<reference evidence="13" key="1">
    <citation type="submission" date="2021-09" db="EMBL/GenBank/DDBJ databases">
        <title>Network and meta-omics reveal the key degrader and cooperation patterns in an efficient 1,4-dioxane-degrading microbial community.</title>
        <authorList>
            <person name="Dai C."/>
        </authorList>
    </citation>
    <scope>NUCLEOTIDE SEQUENCE</scope>
    <source>
        <strain evidence="13">ZM13</strain>
    </source>
</reference>
<feature type="binding site" evidence="10">
    <location>
        <position position="78"/>
    </location>
    <ligand>
        <name>Mg(2+)</name>
        <dbReference type="ChEBI" id="CHEBI:18420"/>
    </ligand>
</feature>
<dbReference type="Proteomes" id="UP001224682">
    <property type="component" value="Unassembled WGS sequence"/>
</dbReference>
<dbReference type="GO" id="GO:0009117">
    <property type="term" value="P:nucleotide metabolic process"/>
    <property type="evidence" value="ECO:0007669"/>
    <property type="project" value="UniProtKB-KW"/>
</dbReference>
<protein>
    <recommendedName>
        <fullName evidence="10">dITP/XTP pyrophosphatase</fullName>
        <ecNumber evidence="10">3.6.1.66</ecNumber>
    </recommendedName>
    <alternativeName>
        <fullName evidence="10">Non-canonical purine NTP pyrophosphatase</fullName>
    </alternativeName>
    <alternativeName>
        <fullName evidence="10">Non-standard purine NTP pyrophosphatase</fullName>
    </alternativeName>
    <alternativeName>
        <fullName evidence="10">Nucleoside-triphosphate diphosphatase</fullName>
    </alternativeName>
    <alternativeName>
        <fullName evidence="10">Nucleoside-triphosphate pyrophosphatase</fullName>
        <shortName evidence="10">NTPase</shortName>
    </alternativeName>
</protein>
<evidence type="ECO:0000313" key="14">
    <source>
        <dbReference type="Proteomes" id="UP000831684"/>
    </source>
</evidence>
<dbReference type="InterPro" id="IPR020922">
    <property type="entry name" value="dITP/XTP_pyrophosphatase"/>
</dbReference>
<dbReference type="GO" id="GO:0009146">
    <property type="term" value="P:purine nucleoside triphosphate catabolic process"/>
    <property type="evidence" value="ECO:0007669"/>
    <property type="project" value="UniProtKB-UniRule"/>
</dbReference>
<dbReference type="GO" id="GO:0035870">
    <property type="term" value="F:dITP diphosphatase activity"/>
    <property type="evidence" value="ECO:0007669"/>
    <property type="project" value="UniProtKB-UniRule"/>
</dbReference>
<evidence type="ECO:0000313" key="15">
    <source>
        <dbReference type="Proteomes" id="UP001224682"/>
    </source>
</evidence>
<evidence type="ECO:0000256" key="10">
    <source>
        <dbReference type="HAMAP-Rule" id="MF_01405"/>
    </source>
</evidence>
<dbReference type="Gene3D" id="3.90.950.10">
    <property type="match status" value="1"/>
</dbReference>
<dbReference type="AlphaFoldDB" id="A0A9E7A7I9"/>
<comment type="catalytic activity">
    <reaction evidence="9 10">
        <text>XTP + H2O = XMP + diphosphate + H(+)</text>
        <dbReference type="Rhea" id="RHEA:28610"/>
        <dbReference type="ChEBI" id="CHEBI:15377"/>
        <dbReference type="ChEBI" id="CHEBI:15378"/>
        <dbReference type="ChEBI" id="CHEBI:33019"/>
        <dbReference type="ChEBI" id="CHEBI:57464"/>
        <dbReference type="ChEBI" id="CHEBI:61314"/>
        <dbReference type="EC" id="3.6.1.66"/>
    </reaction>
</comment>
<evidence type="ECO:0000256" key="1">
    <source>
        <dbReference type="ARBA" id="ARBA00008023"/>
    </source>
</evidence>
<evidence type="ECO:0000256" key="7">
    <source>
        <dbReference type="ARBA" id="ARBA00023080"/>
    </source>
</evidence>
<dbReference type="EMBL" id="JAUSUI010000002">
    <property type="protein sequence ID" value="MDQ0301900.1"/>
    <property type="molecule type" value="Genomic_DNA"/>
</dbReference>
<dbReference type="NCBIfam" id="TIGR00042">
    <property type="entry name" value="RdgB/HAM1 family non-canonical purine NTP pyrophosphatase"/>
    <property type="match status" value="1"/>
</dbReference>
<keyword evidence="3 10" id="KW-0479">Metal-binding</keyword>
<evidence type="ECO:0000313" key="12">
    <source>
        <dbReference type="EMBL" id="MDQ0301900.1"/>
    </source>
</evidence>
<dbReference type="EC" id="3.6.1.66" evidence="10"/>
<feature type="binding site" evidence="10">
    <location>
        <position position="79"/>
    </location>
    <ligand>
        <name>substrate</name>
    </ligand>
</feature>